<comment type="caution">
    <text evidence="1">The sequence shown here is derived from an EMBL/GenBank/DDBJ whole genome shotgun (WGS) entry which is preliminary data.</text>
</comment>
<organism evidence="1 2">
    <name type="scientific">Mycobacterium avium subsp. hominissuis</name>
    <dbReference type="NCBI Taxonomy" id="439334"/>
    <lineage>
        <taxon>Bacteria</taxon>
        <taxon>Bacillati</taxon>
        <taxon>Actinomycetota</taxon>
        <taxon>Actinomycetes</taxon>
        <taxon>Mycobacteriales</taxon>
        <taxon>Mycobacteriaceae</taxon>
        <taxon>Mycobacterium</taxon>
        <taxon>Mycobacterium avium complex (MAC)</taxon>
    </lineage>
</organism>
<gene>
    <name evidence="1" type="ORF">XV03_10445</name>
</gene>
<evidence type="ECO:0000313" key="1">
    <source>
        <dbReference type="EMBL" id="PBJ35991.1"/>
    </source>
</evidence>
<proteinExistence type="predicted"/>
<dbReference type="AlphaFoldDB" id="A0A2A3L9H7"/>
<protein>
    <submittedName>
        <fullName evidence="1">Uncharacterized protein</fullName>
    </submittedName>
</protein>
<dbReference type="Proteomes" id="UP000218842">
    <property type="component" value="Unassembled WGS sequence"/>
</dbReference>
<reference evidence="1 2" key="1">
    <citation type="journal article" date="2017" name="Genome Biol. Evol.">
        <title>Population Structure and Local Adaptation of MAC Lung Disease Agent Mycobacterium avium subsp. hominissuis.</title>
        <authorList>
            <person name="Yano H."/>
            <person name="Iwamoto T."/>
            <person name="Nishiuchi Y."/>
            <person name="Nakajima C."/>
            <person name="Starkova D.A."/>
            <person name="Mokrousov I."/>
            <person name="Narvskaya O."/>
            <person name="Yoshida S."/>
            <person name="Arikawa K."/>
            <person name="Nakanishi N."/>
            <person name="Osaki K."/>
            <person name="Nakagawa I."/>
            <person name="Ato M."/>
            <person name="Suzuki Y."/>
            <person name="Maruyama F."/>
        </authorList>
    </citation>
    <scope>NUCLEOTIDE SEQUENCE [LARGE SCALE GENOMIC DNA]</scope>
    <source>
        <strain evidence="1 2">OCU466</strain>
    </source>
</reference>
<sequence>MLTMAVHDQSVKAGTSANVGFGIHGHAAIDSILARKEEIMRTVTQRDMLPERLYRPFAVPDRLDELQGPATGVIELPNRIAWRGRHLFDLADRDEAVAAYSAVLASGREADVQKWINADLLRKLWPHLRIPRLVRREWEHLLDTIPA</sequence>
<evidence type="ECO:0000313" key="2">
    <source>
        <dbReference type="Proteomes" id="UP000218842"/>
    </source>
</evidence>
<dbReference type="EMBL" id="LBGZ01000063">
    <property type="protein sequence ID" value="PBJ35991.1"/>
    <property type="molecule type" value="Genomic_DNA"/>
</dbReference>
<name>A0A2A3L9H7_MYCAV</name>
<accession>A0A2A3L9H7</accession>